<dbReference type="EMBL" id="JAEHHL010000010">
    <property type="protein sequence ID" value="MBK0400775.1"/>
    <property type="molecule type" value="Genomic_DNA"/>
</dbReference>
<dbReference type="InterPro" id="IPR017946">
    <property type="entry name" value="PLC-like_Pdiesterase_TIM-brl"/>
</dbReference>
<dbReference type="AlphaFoldDB" id="A0A8J7SJ69"/>
<organism evidence="2 3">
    <name type="scientific">Thermohalobaculum xanthum</name>
    <dbReference type="NCBI Taxonomy" id="2753746"/>
    <lineage>
        <taxon>Bacteria</taxon>
        <taxon>Pseudomonadati</taxon>
        <taxon>Pseudomonadota</taxon>
        <taxon>Alphaproteobacteria</taxon>
        <taxon>Rhodobacterales</taxon>
        <taxon>Paracoccaceae</taxon>
        <taxon>Thermohalobaculum</taxon>
    </lineage>
</organism>
<evidence type="ECO:0000313" key="2">
    <source>
        <dbReference type="EMBL" id="MBK0400775.1"/>
    </source>
</evidence>
<reference evidence="2" key="1">
    <citation type="submission" date="2020-12" db="EMBL/GenBank/DDBJ databases">
        <title>Bacterial taxonomy.</title>
        <authorList>
            <person name="Pan X."/>
        </authorList>
    </citation>
    <scope>NUCLEOTIDE SEQUENCE</scope>
    <source>
        <strain evidence="2">M0105</strain>
    </source>
</reference>
<keyword evidence="3" id="KW-1185">Reference proteome</keyword>
<name>A0A8J7SJ69_9RHOB</name>
<dbReference type="InterPro" id="IPR030395">
    <property type="entry name" value="GP_PDE_dom"/>
</dbReference>
<dbReference type="PROSITE" id="PS51704">
    <property type="entry name" value="GP_PDE"/>
    <property type="match status" value="1"/>
</dbReference>
<dbReference type="GO" id="GO:0008081">
    <property type="term" value="F:phosphoric diester hydrolase activity"/>
    <property type="evidence" value="ECO:0007669"/>
    <property type="project" value="InterPro"/>
</dbReference>
<comment type="caution">
    <text evidence="2">The sequence shown here is derived from an EMBL/GenBank/DDBJ whole genome shotgun (WGS) entry which is preliminary data.</text>
</comment>
<proteinExistence type="predicted"/>
<dbReference type="RefSeq" id="WP_200612237.1">
    <property type="nucleotide sequence ID" value="NZ_JAEHHL010000010.1"/>
</dbReference>
<evidence type="ECO:0000259" key="1">
    <source>
        <dbReference type="PROSITE" id="PS51704"/>
    </source>
</evidence>
<dbReference type="PANTHER" id="PTHR46211:SF1">
    <property type="entry name" value="GLYCEROPHOSPHODIESTER PHOSPHODIESTERASE, CYTOPLASMIC"/>
    <property type="match status" value="1"/>
</dbReference>
<dbReference type="Proteomes" id="UP000655420">
    <property type="component" value="Unassembled WGS sequence"/>
</dbReference>
<dbReference type="Pfam" id="PF03009">
    <property type="entry name" value="GDPD"/>
    <property type="match status" value="1"/>
</dbReference>
<evidence type="ECO:0000313" key="3">
    <source>
        <dbReference type="Proteomes" id="UP000655420"/>
    </source>
</evidence>
<dbReference type="Gene3D" id="3.20.20.190">
    <property type="entry name" value="Phosphatidylinositol (PI) phosphodiesterase"/>
    <property type="match status" value="1"/>
</dbReference>
<protein>
    <recommendedName>
        <fullName evidence="1">GP-PDE domain-containing protein</fullName>
    </recommendedName>
</protein>
<feature type="domain" description="GP-PDE" evidence="1">
    <location>
        <begin position="21"/>
        <end position="258"/>
    </location>
</feature>
<dbReference type="SUPFAM" id="SSF51695">
    <property type="entry name" value="PLC-like phosphodiesterases"/>
    <property type="match status" value="1"/>
</dbReference>
<accession>A0A8J7SJ69</accession>
<sequence length="268" mass="28625">MSSTPSVTAARPDTPRPARFARVIAHRGASGAAPENTLAAFRLAASQGARAVEFDVSLLGDGTAVIFHDETLDRCTNRTGALSAIGRHNLANIDAGSWFSPEFAGEPLPTLDAALELIGALGLSANLEMKAHGAAPGPLARAVVDALDRHAWTRQRLTVSSFDHDELQELRGLSADVPVAVLYEEPTRDWRGFLADLDAEAIHLHHTALDGALIHAAGDDGRSVRVYTVNDPAMVSAFRDAGLEGLFTDHPPRFLSQRDWASWDRAAG</sequence>
<dbReference type="PANTHER" id="PTHR46211">
    <property type="entry name" value="GLYCEROPHOSPHORYL DIESTER PHOSPHODIESTERASE"/>
    <property type="match status" value="1"/>
</dbReference>
<dbReference type="GO" id="GO:0006629">
    <property type="term" value="P:lipid metabolic process"/>
    <property type="evidence" value="ECO:0007669"/>
    <property type="project" value="InterPro"/>
</dbReference>
<gene>
    <name evidence="2" type="ORF">H0I76_16365</name>
</gene>